<reference evidence="6" key="1">
    <citation type="journal article" date="2019" name="Int. J. Syst. Evol. Microbiol.">
        <title>The Global Catalogue of Microorganisms (GCM) 10K type strain sequencing project: providing services to taxonomists for standard genome sequencing and annotation.</title>
        <authorList>
            <consortium name="The Broad Institute Genomics Platform"/>
            <consortium name="The Broad Institute Genome Sequencing Center for Infectious Disease"/>
            <person name="Wu L."/>
            <person name="Ma J."/>
        </authorList>
    </citation>
    <scope>NUCLEOTIDE SEQUENCE [LARGE SCALE GENOMIC DNA]</scope>
    <source>
        <strain evidence="6">JCM 12165</strain>
    </source>
</reference>
<accession>A0ABW4FL01</accession>
<evidence type="ECO:0000256" key="1">
    <source>
        <dbReference type="ARBA" id="ARBA00010638"/>
    </source>
</evidence>
<dbReference type="PIRSF" id="PIRSF006806">
    <property type="entry name" value="FTHF_cligase"/>
    <property type="match status" value="1"/>
</dbReference>
<evidence type="ECO:0000256" key="3">
    <source>
        <dbReference type="ARBA" id="ARBA00022840"/>
    </source>
</evidence>
<comment type="catalytic activity">
    <reaction evidence="4">
        <text>(6S)-5-formyl-5,6,7,8-tetrahydrofolate + ATP = (6R)-5,10-methenyltetrahydrofolate + ADP + phosphate</text>
        <dbReference type="Rhea" id="RHEA:10488"/>
        <dbReference type="ChEBI" id="CHEBI:30616"/>
        <dbReference type="ChEBI" id="CHEBI:43474"/>
        <dbReference type="ChEBI" id="CHEBI:57455"/>
        <dbReference type="ChEBI" id="CHEBI:57457"/>
        <dbReference type="ChEBI" id="CHEBI:456216"/>
        <dbReference type="EC" id="6.3.3.2"/>
    </reaction>
</comment>
<name>A0ABW4FL01_9PSEU</name>
<comment type="similarity">
    <text evidence="1 4">Belongs to the 5-formyltetrahydrofolate cyclo-ligase family.</text>
</comment>
<dbReference type="Pfam" id="PF01812">
    <property type="entry name" value="5-FTHF_cyc-lig"/>
    <property type="match status" value="1"/>
</dbReference>
<comment type="cofactor">
    <cofactor evidence="4">
        <name>Mg(2+)</name>
        <dbReference type="ChEBI" id="CHEBI:18420"/>
    </cofactor>
</comment>
<dbReference type="Proteomes" id="UP001597145">
    <property type="component" value="Unassembled WGS sequence"/>
</dbReference>
<keyword evidence="2 4" id="KW-0547">Nucleotide-binding</keyword>
<dbReference type="SUPFAM" id="SSF100950">
    <property type="entry name" value="NagB/RpiA/CoA transferase-like"/>
    <property type="match status" value="1"/>
</dbReference>
<dbReference type="PANTHER" id="PTHR23407:SF1">
    <property type="entry name" value="5-FORMYLTETRAHYDROFOLATE CYCLO-LIGASE"/>
    <property type="match status" value="1"/>
</dbReference>
<proteinExistence type="inferred from homology"/>
<dbReference type="NCBIfam" id="TIGR02727">
    <property type="entry name" value="MTHFS_bact"/>
    <property type="match status" value="1"/>
</dbReference>
<comment type="caution">
    <text evidence="5">The sequence shown here is derived from an EMBL/GenBank/DDBJ whole genome shotgun (WGS) entry which is preliminary data.</text>
</comment>
<dbReference type="GO" id="GO:0030272">
    <property type="term" value="F:5-formyltetrahydrofolate cyclo-ligase activity"/>
    <property type="evidence" value="ECO:0007669"/>
    <property type="project" value="UniProtKB-EC"/>
</dbReference>
<keyword evidence="4" id="KW-0479">Metal-binding</keyword>
<dbReference type="RefSeq" id="WP_343971274.1">
    <property type="nucleotide sequence ID" value="NZ_BAAAJG010000002.1"/>
</dbReference>
<dbReference type="PANTHER" id="PTHR23407">
    <property type="entry name" value="ATPASE INHIBITOR/5-FORMYLTETRAHYDROFOLATE CYCLO-LIGASE"/>
    <property type="match status" value="1"/>
</dbReference>
<dbReference type="EMBL" id="JBHUCP010000009">
    <property type="protein sequence ID" value="MFD1531049.1"/>
    <property type="molecule type" value="Genomic_DNA"/>
</dbReference>
<keyword evidence="3 4" id="KW-0067">ATP-binding</keyword>
<keyword evidence="4" id="KW-0460">Magnesium</keyword>
<keyword evidence="5" id="KW-0436">Ligase</keyword>
<organism evidence="5 6">
    <name type="scientific">Pseudonocardia aurantiaca</name>
    <dbReference type="NCBI Taxonomy" id="75290"/>
    <lineage>
        <taxon>Bacteria</taxon>
        <taxon>Bacillati</taxon>
        <taxon>Actinomycetota</taxon>
        <taxon>Actinomycetes</taxon>
        <taxon>Pseudonocardiales</taxon>
        <taxon>Pseudonocardiaceae</taxon>
        <taxon>Pseudonocardia</taxon>
    </lineage>
</organism>
<dbReference type="InterPro" id="IPR024185">
    <property type="entry name" value="FTHF_cligase-like_sf"/>
</dbReference>
<evidence type="ECO:0000256" key="4">
    <source>
        <dbReference type="RuleBase" id="RU361279"/>
    </source>
</evidence>
<sequence>MTGRANGTGRAVRAEKARWRARLTAARLAIPATERARRAEALASSAVRLAAVTGGPVCAYLPVGSEPGSPGLVAALHAAGHEVLLPVVPADPGPLDWARYTGPEGLAAGPLGLREPTAERLGVAAIARARLVLVPALAADREGRRLGRGGGYYDRTLPLTAAEVPLVVLLNDDELVDELPAEPHDRRVTAALLADAGHIPLRNNS</sequence>
<evidence type="ECO:0000313" key="5">
    <source>
        <dbReference type="EMBL" id="MFD1531049.1"/>
    </source>
</evidence>
<keyword evidence="6" id="KW-1185">Reference proteome</keyword>
<dbReference type="EC" id="6.3.3.2" evidence="4"/>
<gene>
    <name evidence="5" type="ORF">ACFSCY_16545</name>
</gene>
<evidence type="ECO:0000256" key="2">
    <source>
        <dbReference type="ARBA" id="ARBA00022741"/>
    </source>
</evidence>
<evidence type="ECO:0000313" key="6">
    <source>
        <dbReference type="Proteomes" id="UP001597145"/>
    </source>
</evidence>
<protein>
    <recommendedName>
        <fullName evidence="4">5-formyltetrahydrofolate cyclo-ligase</fullName>
        <ecNumber evidence="4">6.3.3.2</ecNumber>
    </recommendedName>
</protein>
<dbReference type="Gene3D" id="3.40.50.10420">
    <property type="entry name" value="NagB/RpiA/CoA transferase-like"/>
    <property type="match status" value="1"/>
</dbReference>
<dbReference type="InterPro" id="IPR037171">
    <property type="entry name" value="NagB/RpiA_transferase-like"/>
</dbReference>
<dbReference type="InterPro" id="IPR002698">
    <property type="entry name" value="FTHF_cligase"/>
</dbReference>